<evidence type="ECO:0000256" key="1">
    <source>
        <dbReference type="SAM" id="MobiDB-lite"/>
    </source>
</evidence>
<reference evidence="2" key="1">
    <citation type="journal article" date="2015" name="Genome Announc.">
        <title>Draft Genome Sequence of the Pathogenic Filamentous Fungus Aspergillus udagawae Strain IFM 46973T.</title>
        <authorList>
            <person name="Kusuya Y."/>
            <person name="Takahashi-Nakaguchi A."/>
            <person name="Takahashi H."/>
            <person name="Yaguchi T."/>
        </authorList>
    </citation>
    <scope>NUCLEOTIDE SEQUENCE</scope>
    <source>
        <strain evidence="2">IFM 46973</strain>
    </source>
</reference>
<gene>
    <name evidence="2" type="ORF">Aud_006984</name>
</gene>
<feature type="compositionally biased region" description="Basic and acidic residues" evidence="1">
    <location>
        <begin position="39"/>
        <end position="50"/>
    </location>
</feature>
<dbReference type="GeneID" id="66994461"/>
<feature type="region of interest" description="Disordered" evidence="1">
    <location>
        <begin position="1"/>
        <end position="55"/>
    </location>
</feature>
<reference evidence="2" key="2">
    <citation type="submission" date="2021-01" db="EMBL/GenBank/DDBJ databases">
        <title>Pan-genome distribution and transcriptional activeness of fungal secondary metabolism genes in Aspergillus section Fumigati.</title>
        <authorList>
            <person name="Takahashi H."/>
            <person name="Umemura M."/>
            <person name="Ninomiya A."/>
            <person name="Kusuya Y."/>
            <person name="Urayama S."/>
            <person name="Shimizu M."/>
            <person name="Watanabe A."/>
            <person name="Kamei K."/>
            <person name="Yaguchi T."/>
            <person name="Hagiwara D."/>
        </authorList>
    </citation>
    <scope>NUCLEOTIDE SEQUENCE</scope>
    <source>
        <strain evidence="2">IFM 46973</strain>
    </source>
</reference>
<evidence type="ECO:0000313" key="3">
    <source>
        <dbReference type="Proteomes" id="UP000036893"/>
    </source>
</evidence>
<accession>A0A8E0QSX7</accession>
<dbReference type="AlphaFoldDB" id="A0A8E0QSX7"/>
<protein>
    <submittedName>
        <fullName evidence="2">Uncharacterized protein</fullName>
    </submittedName>
</protein>
<feature type="compositionally biased region" description="Polar residues" evidence="1">
    <location>
        <begin position="1"/>
        <end position="25"/>
    </location>
</feature>
<organism evidence="2 3">
    <name type="scientific">Aspergillus udagawae</name>
    <dbReference type="NCBI Taxonomy" id="91492"/>
    <lineage>
        <taxon>Eukaryota</taxon>
        <taxon>Fungi</taxon>
        <taxon>Dikarya</taxon>
        <taxon>Ascomycota</taxon>
        <taxon>Pezizomycotina</taxon>
        <taxon>Eurotiomycetes</taxon>
        <taxon>Eurotiomycetidae</taxon>
        <taxon>Eurotiales</taxon>
        <taxon>Aspergillaceae</taxon>
        <taxon>Aspergillus</taxon>
        <taxon>Aspergillus subgen. Fumigati</taxon>
    </lineage>
</organism>
<dbReference type="RefSeq" id="XP_043147815.1">
    <property type="nucleotide sequence ID" value="XM_043291880.1"/>
</dbReference>
<proteinExistence type="predicted"/>
<comment type="caution">
    <text evidence="2">The sequence shown here is derived from an EMBL/GenBank/DDBJ whole genome shotgun (WGS) entry which is preliminary data.</text>
</comment>
<dbReference type="EMBL" id="BBXM02000005">
    <property type="protein sequence ID" value="GIC90549.1"/>
    <property type="molecule type" value="Genomic_DNA"/>
</dbReference>
<dbReference type="Proteomes" id="UP000036893">
    <property type="component" value="Unassembled WGS sequence"/>
</dbReference>
<name>A0A8E0QSX7_9EURO</name>
<evidence type="ECO:0000313" key="2">
    <source>
        <dbReference type="EMBL" id="GIC90549.1"/>
    </source>
</evidence>
<sequence>MPPSTDPQDNITTSGPSEPSQPNGEQRSESVPAGNADAAAERELRREEKRRARRRREQARYILRKLETGQQTLYLQEVYVQSSHCRAWERSIAKVTREPNIRSYYRFALKGGRNSYGGDLVEYYHITCMERLIRNLGDLAANGYLKIDGRVSLREEGKVSEKCAWEVIQDWFKYGGRTFDIECYERFEKGKEKWSEDSYDHCVRHSLTHKAAEPVKDCWYCEGAPPEPAKRDYCPGEPNAIRLSQLLLAITGLPHIDHWWLWSREERGGGGVRDPA</sequence>